<accession>A0A319BH86</accession>
<dbReference type="RefSeq" id="XP_025558977.1">
    <property type="nucleotide sequence ID" value="XM_025707541.1"/>
</dbReference>
<dbReference type="Proteomes" id="UP000248405">
    <property type="component" value="Unassembled WGS sequence"/>
</dbReference>
<organism evidence="2 3">
    <name type="scientific">Aspergillus vadensis (strain CBS 113365 / IMI 142717 / IBT 24658)</name>
    <dbReference type="NCBI Taxonomy" id="1448311"/>
    <lineage>
        <taxon>Eukaryota</taxon>
        <taxon>Fungi</taxon>
        <taxon>Dikarya</taxon>
        <taxon>Ascomycota</taxon>
        <taxon>Pezizomycotina</taxon>
        <taxon>Eurotiomycetes</taxon>
        <taxon>Eurotiomycetidae</taxon>
        <taxon>Eurotiales</taxon>
        <taxon>Aspergillaceae</taxon>
        <taxon>Aspergillus</taxon>
        <taxon>Aspergillus subgen. Circumdati</taxon>
    </lineage>
</organism>
<proteinExistence type="predicted"/>
<gene>
    <name evidence="2" type="ORF">BO88DRAFT_407810</name>
</gene>
<protein>
    <submittedName>
        <fullName evidence="2">Uncharacterized protein</fullName>
    </submittedName>
</protein>
<dbReference type="AlphaFoldDB" id="A0A319BH86"/>
<name>A0A319BH86_ASPVC</name>
<evidence type="ECO:0000313" key="2">
    <source>
        <dbReference type="EMBL" id="PYH65183.1"/>
    </source>
</evidence>
<keyword evidence="1" id="KW-1133">Transmembrane helix</keyword>
<dbReference type="OrthoDB" id="10383338at2759"/>
<keyword evidence="1" id="KW-0472">Membrane</keyword>
<reference evidence="2" key="1">
    <citation type="submission" date="2016-12" db="EMBL/GenBank/DDBJ databases">
        <title>The genomes of Aspergillus section Nigri reveals drivers in fungal speciation.</title>
        <authorList>
            <consortium name="DOE Joint Genome Institute"/>
            <person name="Vesth T.C."/>
            <person name="Nybo J."/>
            <person name="Theobald S."/>
            <person name="Brandl J."/>
            <person name="Frisvad J.C."/>
            <person name="Nielsen K.F."/>
            <person name="Lyhne E.K."/>
            <person name="Kogle M.E."/>
            <person name="Kuo A."/>
            <person name="Riley R."/>
            <person name="Clum A."/>
            <person name="Nolan M."/>
            <person name="Lipzen A."/>
            <person name="Salamov A."/>
            <person name="Henrissat B."/>
            <person name="Wiebenga A."/>
            <person name="De Vries R.P."/>
            <person name="Grigoriev I.V."/>
            <person name="Mortensen U.H."/>
            <person name="Andersen M.R."/>
            <person name="Baker S.E."/>
        </authorList>
    </citation>
    <scope>NUCLEOTIDE SEQUENCE [LARGE SCALE GENOMIC DNA]</scope>
    <source>
        <strain evidence="2">CBS 113365</strain>
    </source>
</reference>
<dbReference type="GeneID" id="37212133"/>
<keyword evidence="3" id="KW-1185">Reference proteome</keyword>
<dbReference type="EMBL" id="KZ821639">
    <property type="protein sequence ID" value="PYH65183.1"/>
    <property type="molecule type" value="Genomic_DNA"/>
</dbReference>
<evidence type="ECO:0000256" key="1">
    <source>
        <dbReference type="SAM" id="Phobius"/>
    </source>
</evidence>
<sequence length="112" mass="11996">MTASSRYPKSTAFPPRPRLGVARPGFHAERSALCPLSSSGLSASSHPSDWVLFQSSRRPGIYSTVADLIRHRLQTATLGTIILGTAVVSGAAVYTVIRCVFACLHFSYEVSA</sequence>
<keyword evidence="1" id="KW-0812">Transmembrane</keyword>
<feature type="transmembrane region" description="Helical" evidence="1">
    <location>
        <begin position="76"/>
        <end position="97"/>
    </location>
</feature>
<evidence type="ECO:0000313" key="3">
    <source>
        <dbReference type="Proteomes" id="UP000248405"/>
    </source>
</evidence>